<dbReference type="Gene3D" id="2.130.10.10">
    <property type="entry name" value="YVTN repeat-like/Quinoprotein amine dehydrogenase"/>
    <property type="match status" value="3"/>
</dbReference>
<dbReference type="Ensembl" id="ENSCMIT00000009020.1">
    <property type="protein sequence ID" value="ENSCMIP00000008775.1"/>
    <property type="gene ID" value="ENSCMIG00000004693.1"/>
</dbReference>
<evidence type="ECO:0000256" key="1">
    <source>
        <dbReference type="ARBA" id="ARBA00022574"/>
    </source>
</evidence>
<reference evidence="5" key="2">
    <citation type="journal article" date="2007" name="PLoS Biol.">
        <title>Survey sequencing and comparative analysis of the elephant shark (Callorhinchus milii) genome.</title>
        <authorList>
            <person name="Venkatesh B."/>
            <person name="Kirkness E.F."/>
            <person name="Loh Y.H."/>
            <person name="Halpern A.L."/>
            <person name="Lee A.P."/>
            <person name="Johnson J."/>
            <person name="Dandona N."/>
            <person name="Viswanathan L.D."/>
            <person name="Tay A."/>
            <person name="Venter J.C."/>
            <person name="Strausberg R.L."/>
            <person name="Brenner S."/>
        </authorList>
    </citation>
    <scope>NUCLEOTIDE SEQUENCE [LARGE SCALE GENOMIC DNA]</scope>
</reference>
<dbReference type="SMART" id="SM00320">
    <property type="entry name" value="WD40"/>
    <property type="match status" value="5"/>
</dbReference>
<accession>A0A4W3H0D2</accession>
<dbReference type="InterPro" id="IPR001680">
    <property type="entry name" value="WD40_rpt"/>
</dbReference>
<dbReference type="InterPro" id="IPR036322">
    <property type="entry name" value="WD40_repeat_dom_sf"/>
</dbReference>
<evidence type="ECO:0000256" key="3">
    <source>
        <dbReference type="PROSITE-ProRule" id="PRU00221"/>
    </source>
</evidence>
<organism evidence="4 5">
    <name type="scientific">Callorhinchus milii</name>
    <name type="common">Ghost shark</name>
    <dbReference type="NCBI Taxonomy" id="7868"/>
    <lineage>
        <taxon>Eukaryota</taxon>
        <taxon>Metazoa</taxon>
        <taxon>Chordata</taxon>
        <taxon>Craniata</taxon>
        <taxon>Vertebrata</taxon>
        <taxon>Chondrichthyes</taxon>
        <taxon>Holocephali</taxon>
        <taxon>Chimaeriformes</taxon>
        <taxon>Callorhinchidae</taxon>
        <taxon>Callorhinchus</taxon>
    </lineage>
</organism>
<name>A0A4W3H0D2_CALMI</name>
<gene>
    <name evidence="4" type="primary">wdr38</name>
</gene>
<dbReference type="Pfam" id="PF00400">
    <property type="entry name" value="WD40"/>
    <property type="match status" value="5"/>
</dbReference>
<dbReference type="InterPro" id="IPR015943">
    <property type="entry name" value="WD40/YVTN_repeat-like_dom_sf"/>
</dbReference>
<evidence type="ECO:0000313" key="4">
    <source>
        <dbReference type="Ensembl" id="ENSCMIP00000008775.1"/>
    </source>
</evidence>
<evidence type="ECO:0000256" key="2">
    <source>
        <dbReference type="ARBA" id="ARBA00022737"/>
    </source>
</evidence>
<feature type="repeat" description="WD" evidence="3">
    <location>
        <begin position="59"/>
        <end position="100"/>
    </location>
</feature>
<dbReference type="PROSITE" id="PS50082">
    <property type="entry name" value="WD_REPEATS_2"/>
    <property type="match status" value="2"/>
</dbReference>
<reference evidence="5" key="3">
    <citation type="journal article" date="2014" name="Nature">
        <title>Elephant shark genome provides unique insights into gnathostome evolution.</title>
        <authorList>
            <consortium name="International Elephant Shark Genome Sequencing Consortium"/>
            <person name="Venkatesh B."/>
            <person name="Lee A.P."/>
            <person name="Ravi V."/>
            <person name="Maurya A.K."/>
            <person name="Lian M.M."/>
            <person name="Swann J.B."/>
            <person name="Ohta Y."/>
            <person name="Flajnik M.F."/>
            <person name="Sutoh Y."/>
            <person name="Kasahara M."/>
            <person name="Hoon S."/>
            <person name="Gangu V."/>
            <person name="Roy S.W."/>
            <person name="Irimia M."/>
            <person name="Korzh V."/>
            <person name="Kondrychyn I."/>
            <person name="Lim Z.W."/>
            <person name="Tay B.H."/>
            <person name="Tohari S."/>
            <person name="Kong K.W."/>
            <person name="Ho S."/>
            <person name="Lorente-Galdos B."/>
            <person name="Quilez J."/>
            <person name="Marques-Bonet T."/>
            <person name="Raney B.J."/>
            <person name="Ingham P.W."/>
            <person name="Tay A."/>
            <person name="Hillier L.W."/>
            <person name="Minx P."/>
            <person name="Boehm T."/>
            <person name="Wilson R.K."/>
            <person name="Brenner S."/>
            <person name="Warren W.C."/>
        </authorList>
    </citation>
    <scope>NUCLEOTIDE SEQUENCE [LARGE SCALE GENOMIC DNA]</scope>
</reference>
<reference evidence="4" key="5">
    <citation type="submission" date="2025-09" db="UniProtKB">
        <authorList>
            <consortium name="Ensembl"/>
        </authorList>
    </citation>
    <scope>IDENTIFICATION</scope>
</reference>
<evidence type="ECO:0000313" key="5">
    <source>
        <dbReference type="Proteomes" id="UP000314986"/>
    </source>
</evidence>
<dbReference type="Proteomes" id="UP000314986">
    <property type="component" value="Unassembled WGS sequence"/>
</dbReference>
<reference evidence="4" key="4">
    <citation type="submission" date="2025-08" db="UniProtKB">
        <authorList>
            <consortium name="Ensembl"/>
        </authorList>
    </citation>
    <scope>IDENTIFICATION</scope>
</reference>
<protein>
    <submittedName>
        <fullName evidence="4">Uncharacterized protein</fullName>
    </submittedName>
</protein>
<dbReference type="GeneTree" id="ENSGT00940000166116"/>
<dbReference type="PANTHER" id="PTHR19848:SF8">
    <property type="entry name" value="F-BOX AND WD REPEAT DOMAIN CONTAINING 7"/>
    <property type="match status" value="1"/>
</dbReference>
<keyword evidence="1 3" id="KW-0853">WD repeat</keyword>
<dbReference type="AlphaFoldDB" id="A0A4W3H0D2"/>
<dbReference type="InterPro" id="IPR020472">
    <property type="entry name" value="WD40_PAC1"/>
</dbReference>
<keyword evidence="5" id="KW-1185">Reference proteome</keyword>
<proteinExistence type="predicted"/>
<sequence>IPPKQSNNKLVIFNLRRFVEHCCVNLCTLTWDCQILLTGSDDNSICIWKVANGKLLARLKGHTGPVRACAFNTNCDWFASGSHDRTVRVWDTARASCLNILSPSTPHSLTVETVCFSHDSKLLVSGSWDYSLALSSQSGNLLKTLYGHQNVIKTINSLSVSQATGSWDYSVIVWHLQNEKRRKTLIGHSGNVSCVAFSQLGMLVSVTVKPQVCT</sequence>
<reference evidence="5" key="1">
    <citation type="journal article" date="2006" name="Science">
        <title>Ancient noncoding elements conserved in the human genome.</title>
        <authorList>
            <person name="Venkatesh B."/>
            <person name="Kirkness E.F."/>
            <person name="Loh Y.H."/>
            <person name="Halpern A.L."/>
            <person name="Lee A.P."/>
            <person name="Johnson J."/>
            <person name="Dandona N."/>
            <person name="Viswanathan L.D."/>
            <person name="Tay A."/>
            <person name="Venter J.C."/>
            <person name="Strausberg R.L."/>
            <person name="Brenner S."/>
        </authorList>
    </citation>
    <scope>NUCLEOTIDE SEQUENCE [LARGE SCALE GENOMIC DNA]</scope>
</reference>
<dbReference type="PROSITE" id="PS50294">
    <property type="entry name" value="WD_REPEATS_REGION"/>
    <property type="match status" value="1"/>
</dbReference>
<feature type="repeat" description="WD" evidence="3">
    <location>
        <begin position="34"/>
        <end position="58"/>
    </location>
</feature>
<dbReference type="PANTHER" id="PTHR19848">
    <property type="entry name" value="WD40 REPEAT PROTEIN"/>
    <property type="match status" value="1"/>
</dbReference>
<dbReference type="SUPFAM" id="SSF50978">
    <property type="entry name" value="WD40 repeat-like"/>
    <property type="match status" value="1"/>
</dbReference>
<keyword evidence="2" id="KW-0677">Repeat</keyword>
<dbReference type="PRINTS" id="PR00320">
    <property type="entry name" value="GPROTEINBRPT"/>
</dbReference>